<evidence type="ECO:0000256" key="2">
    <source>
        <dbReference type="ARBA" id="ARBA00022833"/>
    </source>
</evidence>
<dbReference type="AlphaFoldDB" id="G3JT74"/>
<keyword evidence="10" id="KW-1185">Reference proteome</keyword>
<feature type="region of interest" description="Disordered" evidence="7">
    <location>
        <begin position="67"/>
        <end position="87"/>
    </location>
</feature>
<dbReference type="InParanoid" id="G3JT74"/>
<keyword evidence="1" id="KW-0479">Metal-binding</keyword>
<dbReference type="GO" id="GO:0006351">
    <property type="term" value="P:DNA-templated transcription"/>
    <property type="evidence" value="ECO:0007669"/>
    <property type="project" value="InterPro"/>
</dbReference>
<keyword evidence="2" id="KW-0862">Zinc</keyword>
<evidence type="ECO:0000259" key="8">
    <source>
        <dbReference type="Pfam" id="PF04082"/>
    </source>
</evidence>
<gene>
    <name evidence="9" type="ORF">CCM_08264</name>
</gene>
<dbReference type="GO" id="GO:0001228">
    <property type="term" value="F:DNA-binding transcription activator activity, RNA polymerase II-specific"/>
    <property type="evidence" value="ECO:0007669"/>
    <property type="project" value="TreeGrafter"/>
</dbReference>
<dbReference type="PANTHER" id="PTHR31944:SF129">
    <property type="entry name" value="ASPYRIDONES CLUSTER REGULATOR APDR-RELATED"/>
    <property type="match status" value="1"/>
</dbReference>
<dbReference type="CDD" id="cd12148">
    <property type="entry name" value="fungal_TF_MHR"/>
    <property type="match status" value="1"/>
</dbReference>
<sequence length="995" mass="108143">MCRKNDEQAQGSRLQLQPRLGRKASGAFPALPAHDLCGTTPRYRLKGCGPVPVPSIVLPVVPLAGSAAGNDRHGRSMPIRKATSPPPTLALDAQTSQYEPCTGSKSYVEYTQSWSQVQSIDDVGLPWPAASAVAGKSDATVVFRADRAESPSPQPTQRTASALPHSRRTQQQQQQQQQHHPPRPKQSTRNVALAKINSLAFDPDAFPGIGQIGLDWPSSWQQQHGVPPSPSVLLAEAEAAAAAADYFQSPDFSLLDDSSHKGADASLMEHTYAGSPETTGHSSVCPSMDGGPGYGDDRWCATLAQVVKMTFLVQGMTRRQDFLENQPAPPENRQADGGGGDGLWVPPLADVVLQLESQARLQKEQNDAQSFARLSPLLKSSSNIQQLLPPRPVCKKLVSAYFETFGSVLCILDTTAFFNDLDRFWQAGEGSRPSTRDHDGALSEAFSHKLLVVVALGSVTARPCGTGGEAERTRQTNRRNHAIVCVQHTRQWLAQKTARGIRADLDIAQILCLLALARLTQLHTDPWPRRSSTDGAVILTGDHDLARLGMQMGLHREPPRLSVVAPAKKAEAEMRRRLWATMLELSLHQYLDAELPPLVSAESYDCAAPSPVELEEDARSYLAPHDQRVPAATILAVLSRTQRLRLQILQHLHSPGASSSYKESNRFAADLIKVCNAETNHLLFSGMAKPSSFQLWLLNILTRPFLLALNAHFAGEMETDFASFHFRRMRMETAIVILRPSPHDDEPSLAPSQTRIHAGWAGSRSKTATSTYPFLPTPGTVEPITNNEQRNGLHDAASTALCVGGPSYFAVVHRQVLATLCADVITEIQDGLFPTLDAAMLHSAVAIVGDAANKYRDQVCTSGGVDACRESIMFAAAHGLALALLHRCSTLEVDKSIMSSVWTALHHCCRAMGEPAQGILEMEWDMGEMETTDKSMPTGGNVDVGATGQADAQSHFVLEQQDDAPRLDLSAVDTEIAEIWAIDDDESYFSIDITL</sequence>
<dbReference type="GO" id="GO:0005634">
    <property type="term" value="C:nucleus"/>
    <property type="evidence" value="ECO:0007669"/>
    <property type="project" value="TreeGrafter"/>
</dbReference>
<name>G3JT74_CORMM</name>
<evidence type="ECO:0000256" key="5">
    <source>
        <dbReference type="ARBA" id="ARBA00023163"/>
    </source>
</evidence>
<dbReference type="InterPro" id="IPR051430">
    <property type="entry name" value="Fungal_TF_Env_Response"/>
</dbReference>
<dbReference type="GO" id="GO:0000978">
    <property type="term" value="F:RNA polymerase II cis-regulatory region sequence-specific DNA binding"/>
    <property type="evidence" value="ECO:0007669"/>
    <property type="project" value="TreeGrafter"/>
</dbReference>
<dbReference type="GO" id="GO:0008270">
    <property type="term" value="F:zinc ion binding"/>
    <property type="evidence" value="ECO:0007669"/>
    <property type="project" value="InterPro"/>
</dbReference>
<dbReference type="EMBL" id="JH126405">
    <property type="protein sequence ID" value="EGX88221.1"/>
    <property type="molecule type" value="Genomic_DNA"/>
</dbReference>
<evidence type="ECO:0000313" key="9">
    <source>
        <dbReference type="EMBL" id="EGX88221.1"/>
    </source>
</evidence>
<evidence type="ECO:0000313" key="10">
    <source>
        <dbReference type="Proteomes" id="UP000001610"/>
    </source>
</evidence>
<evidence type="ECO:0000256" key="3">
    <source>
        <dbReference type="ARBA" id="ARBA00023015"/>
    </source>
</evidence>
<evidence type="ECO:0000256" key="1">
    <source>
        <dbReference type="ARBA" id="ARBA00022723"/>
    </source>
</evidence>
<dbReference type="HOGENOM" id="CLU_007091_4_0_1"/>
<dbReference type="InterPro" id="IPR007219">
    <property type="entry name" value="XnlR_reg_dom"/>
</dbReference>
<keyword evidence="3" id="KW-0805">Transcription regulation</keyword>
<dbReference type="KEGG" id="cmt:CCM_08264"/>
<reference evidence="9 10" key="1">
    <citation type="journal article" date="2011" name="Genome Biol.">
        <title>Genome sequence of the insect pathogenic fungus Cordyceps militaris, a valued traditional Chinese medicine.</title>
        <authorList>
            <person name="Zheng P."/>
            <person name="Xia Y."/>
            <person name="Xiao G."/>
            <person name="Xiong C."/>
            <person name="Hu X."/>
            <person name="Zhang S."/>
            <person name="Zheng H."/>
            <person name="Huang Y."/>
            <person name="Zhou Y."/>
            <person name="Wang S."/>
            <person name="Zhao G.P."/>
            <person name="Liu X."/>
            <person name="St Leger R.J."/>
            <person name="Wang C."/>
        </authorList>
    </citation>
    <scope>NUCLEOTIDE SEQUENCE [LARGE SCALE GENOMIC DNA]</scope>
    <source>
        <strain evidence="9 10">CM01</strain>
    </source>
</reference>
<feature type="domain" description="Xylanolytic transcriptional activator regulatory" evidence="8">
    <location>
        <begin position="399"/>
        <end position="644"/>
    </location>
</feature>
<accession>G3JT74</accession>
<keyword evidence="4" id="KW-0238">DNA-binding</keyword>
<keyword evidence="6" id="KW-0539">Nucleus</keyword>
<evidence type="ECO:0000256" key="4">
    <source>
        <dbReference type="ARBA" id="ARBA00023125"/>
    </source>
</evidence>
<dbReference type="VEuPathDB" id="FungiDB:CCM_08264"/>
<proteinExistence type="predicted"/>
<dbReference type="PANTHER" id="PTHR31944">
    <property type="entry name" value="HEME-RESPONSIVE ZINC FINGER TRANSCRIPTION FACTOR HAP1"/>
    <property type="match status" value="1"/>
</dbReference>
<dbReference type="GeneID" id="18170272"/>
<protein>
    <submittedName>
        <fullName evidence="9">C6 zinc finger domain-containing protein</fullName>
    </submittedName>
</protein>
<dbReference type="Proteomes" id="UP000001610">
    <property type="component" value="Unassembled WGS sequence"/>
</dbReference>
<feature type="region of interest" description="Disordered" evidence="7">
    <location>
        <begin position="147"/>
        <end position="189"/>
    </location>
</feature>
<dbReference type="RefSeq" id="XP_006673466.1">
    <property type="nucleotide sequence ID" value="XM_006673403.1"/>
</dbReference>
<organism evidence="9 10">
    <name type="scientific">Cordyceps militaris (strain CM01)</name>
    <name type="common">Caterpillar fungus</name>
    <dbReference type="NCBI Taxonomy" id="983644"/>
    <lineage>
        <taxon>Eukaryota</taxon>
        <taxon>Fungi</taxon>
        <taxon>Dikarya</taxon>
        <taxon>Ascomycota</taxon>
        <taxon>Pezizomycotina</taxon>
        <taxon>Sordariomycetes</taxon>
        <taxon>Hypocreomycetidae</taxon>
        <taxon>Hypocreales</taxon>
        <taxon>Cordycipitaceae</taxon>
        <taxon>Cordyceps</taxon>
    </lineage>
</organism>
<evidence type="ECO:0000256" key="7">
    <source>
        <dbReference type="SAM" id="MobiDB-lite"/>
    </source>
</evidence>
<keyword evidence="5" id="KW-0804">Transcription</keyword>
<evidence type="ECO:0000256" key="6">
    <source>
        <dbReference type="ARBA" id="ARBA00023242"/>
    </source>
</evidence>
<dbReference type="Pfam" id="PF04082">
    <property type="entry name" value="Fungal_trans"/>
    <property type="match status" value="1"/>
</dbReference>
<feature type="region of interest" description="Disordered" evidence="7">
    <location>
        <begin position="1"/>
        <end position="25"/>
    </location>
</feature>
<dbReference type="OrthoDB" id="4337792at2759"/>
<dbReference type="eggNOG" id="ENOG502RZYM">
    <property type="taxonomic scope" value="Eukaryota"/>
</dbReference>